<feature type="region of interest" description="Disordered" evidence="1">
    <location>
        <begin position="109"/>
        <end position="155"/>
    </location>
</feature>
<keyword evidence="3" id="KW-1185">Reference proteome</keyword>
<evidence type="ECO:0000313" key="3">
    <source>
        <dbReference type="Proteomes" id="UP001628192"/>
    </source>
</evidence>
<evidence type="ECO:0000313" key="2">
    <source>
        <dbReference type="EMBL" id="GAB1254526.1"/>
    </source>
</evidence>
<organism evidence="2 3">
    <name type="scientific">Desulfovibrio falkowii</name>
    <dbReference type="NCBI Taxonomy" id="3136602"/>
    <lineage>
        <taxon>Bacteria</taxon>
        <taxon>Pseudomonadati</taxon>
        <taxon>Thermodesulfobacteriota</taxon>
        <taxon>Desulfovibrionia</taxon>
        <taxon>Desulfovibrionales</taxon>
        <taxon>Desulfovibrionaceae</taxon>
        <taxon>Desulfovibrio</taxon>
    </lineage>
</organism>
<evidence type="ECO:0008006" key="4">
    <source>
        <dbReference type="Google" id="ProtNLM"/>
    </source>
</evidence>
<protein>
    <recommendedName>
        <fullName evidence="4">Bacteriophage lambda Replication protein O N-terminal domain-containing protein</fullName>
    </recommendedName>
</protein>
<evidence type="ECO:0000256" key="1">
    <source>
        <dbReference type="SAM" id="MobiDB-lite"/>
    </source>
</evidence>
<reference evidence="2 3" key="1">
    <citation type="journal article" date="2025" name="Int. J. Syst. Evol. Microbiol.">
        <title>Desulfovibrio falkowii sp. nov., Porphyromonas miyakawae sp. nov., Mediterraneibacter flintii sp. nov. and Owariibacterium komagatae gen. nov., sp. nov., isolated from human faeces.</title>
        <authorList>
            <person name="Hamaguchi T."/>
            <person name="Ohara M."/>
            <person name="Hisatomi A."/>
            <person name="Sekiguchi K."/>
            <person name="Takeda J.I."/>
            <person name="Ueyama J."/>
            <person name="Ito M."/>
            <person name="Nishiwaki H."/>
            <person name="Ogi T."/>
            <person name="Hirayama M."/>
            <person name="Ohkuma M."/>
            <person name="Sakamoto M."/>
            <person name="Ohno K."/>
        </authorList>
    </citation>
    <scope>NUCLEOTIDE SEQUENCE [LARGE SCALE GENOMIC DNA]</scope>
    <source>
        <strain evidence="2 3">13CB8C</strain>
    </source>
</reference>
<accession>A0ABQ0EAC5</accession>
<gene>
    <name evidence="2" type="ORF">Defa_20130</name>
</gene>
<proteinExistence type="predicted"/>
<feature type="compositionally biased region" description="Basic and acidic residues" evidence="1">
    <location>
        <begin position="128"/>
        <end position="137"/>
    </location>
</feature>
<name>A0ABQ0EAC5_9BACT</name>
<sequence length="242" mass="27513">MMERGYLKVWRKIEDSQSYNRSALHRAILLTIFVKANWKGGFFCGRAVAPGQIATSIKSLAEELREPRTNVMRALRDIEKDGVINLENVGNKWTMITLVNWNTYQAQDEKSGQPVVNHRSTSGQPVDTIKEGKKERREEEEENTVGPKDGPPPQRGFSGFTIYHQAGAMHISQRDFDSWERAYTNIDLRAELQKLSDWTKTTREWGKKDAFHACSAALAKKNGAAFEAHREQSRPAAMYAVN</sequence>
<dbReference type="Proteomes" id="UP001628192">
    <property type="component" value="Unassembled WGS sequence"/>
</dbReference>
<dbReference type="EMBL" id="BAAFSG010000001">
    <property type="protein sequence ID" value="GAB1254526.1"/>
    <property type="molecule type" value="Genomic_DNA"/>
</dbReference>
<dbReference type="RefSeq" id="WP_407844785.1">
    <property type="nucleotide sequence ID" value="NZ_BAAFSG010000001.1"/>
</dbReference>
<comment type="caution">
    <text evidence="2">The sequence shown here is derived from an EMBL/GenBank/DDBJ whole genome shotgun (WGS) entry which is preliminary data.</text>
</comment>